<evidence type="ECO:0000313" key="3">
    <source>
        <dbReference type="Proteomes" id="UP000664859"/>
    </source>
</evidence>
<evidence type="ECO:0000313" key="2">
    <source>
        <dbReference type="EMBL" id="KAG5180979.1"/>
    </source>
</evidence>
<feature type="signal peptide" evidence="1">
    <location>
        <begin position="1"/>
        <end position="19"/>
    </location>
</feature>
<keyword evidence="3" id="KW-1185">Reference proteome</keyword>
<proteinExistence type="predicted"/>
<gene>
    <name evidence="2" type="ORF">JKP88DRAFT_246465</name>
</gene>
<keyword evidence="1" id="KW-0732">Signal</keyword>
<dbReference type="OrthoDB" id="382013at2759"/>
<feature type="chain" id="PRO_5032434101" evidence="1">
    <location>
        <begin position="20"/>
        <end position="604"/>
    </location>
</feature>
<reference evidence="2" key="1">
    <citation type="submission" date="2021-02" db="EMBL/GenBank/DDBJ databases">
        <title>First Annotated Genome of the Yellow-green Alga Tribonema minus.</title>
        <authorList>
            <person name="Mahan K.M."/>
        </authorList>
    </citation>
    <scope>NUCLEOTIDE SEQUENCE</scope>
    <source>
        <strain evidence="2">UTEX B ZZ1240</strain>
    </source>
</reference>
<dbReference type="EMBL" id="JAFCMP010000346">
    <property type="protein sequence ID" value="KAG5180979.1"/>
    <property type="molecule type" value="Genomic_DNA"/>
</dbReference>
<dbReference type="Proteomes" id="UP000664859">
    <property type="component" value="Unassembled WGS sequence"/>
</dbReference>
<organism evidence="2 3">
    <name type="scientific">Tribonema minus</name>
    <dbReference type="NCBI Taxonomy" id="303371"/>
    <lineage>
        <taxon>Eukaryota</taxon>
        <taxon>Sar</taxon>
        <taxon>Stramenopiles</taxon>
        <taxon>Ochrophyta</taxon>
        <taxon>PX clade</taxon>
        <taxon>Xanthophyceae</taxon>
        <taxon>Tribonematales</taxon>
        <taxon>Tribonemataceae</taxon>
        <taxon>Tribonema</taxon>
    </lineage>
</organism>
<protein>
    <submittedName>
        <fullName evidence="2">Uncharacterized protein</fullName>
    </submittedName>
</protein>
<dbReference type="AlphaFoldDB" id="A0A835Z105"/>
<name>A0A835Z105_9STRA</name>
<evidence type="ECO:0000256" key="1">
    <source>
        <dbReference type="SAM" id="SignalP"/>
    </source>
</evidence>
<comment type="caution">
    <text evidence="2">The sequence shown here is derived from an EMBL/GenBank/DDBJ whole genome shotgun (WGS) entry which is preliminary data.</text>
</comment>
<accession>A0A835Z105</accession>
<sequence length="604" mass="65380">MISHKLQWLLLLALSQVQGLPSGACDGQTGIASADGLLCCPHRTPLRASCYLRICSECTGSFHTEGGVVARGPLMLSTDDDLDAEIHGVAERCPRRGDIYRRTCSISSCTTEYTSNCGVCGGSGCEARFPGSEDACCAANIIAAKIACGTAPCVITASMEQLRTQQQPEAAALADEERPIVEVDTKLEVERELANKRKCPNGKKVCKDRGTMNSKILCNAKNQCVCPSGYTWVTDGSPASSGYGVRTDDHPNPFTQQSPLRNNQHWTLSNTACPDGINYCKPKRASCNAQNKCVCPKGSFFKADFPSDQYQGFCVPDVLSSTSKYEIDNRSPPTAPTAAVHSAPTASMIMHDFVTYLTQRPVLALTHRVICICLIFLHTMCVCLSSNRFWVGNENDKSKKGYCNCAKGVTCGKSCCDDVCYAKTGASATATECKKPLKCKKGHAPCGHTSRDGVPSVSTTCCKTSEVCVADKNHVTSCVPQKSCPKDRQPCGGTAANFVFEGGDFSFYFEYTAHDKCCPRGTRCGYSKTGKSSCKKPITCGKGETACGRYWREIYFRETRPSYYFTYVESHPNNVCCPNATKDCIDPTSGSAPFQMSICVKKEA</sequence>